<reference evidence="1 2" key="1">
    <citation type="submission" date="2017-09" db="EMBL/GenBank/DDBJ databases">
        <title>Depth-based differentiation of microbial function through sediment-hosted aquifers and enrichment of novel symbionts in the deep terrestrial subsurface.</title>
        <authorList>
            <person name="Probst A.J."/>
            <person name="Ladd B."/>
            <person name="Jarett J.K."/>
            <person name="Geller-Mcgrath D.E."/>
            <person name="Sieber C.M."/>
            <person name="Emerson J.B."/>
            <person name="Anantharaman K."/>
            <person name="Thomas B.C."/>
            <person name="Malmstrom R."/>
            <person name="Stieglmeier M."/>
            <person name="Klingl A."/>
            <person name="Woyke T."/>
            <person name="Ryan C.M."/>
            <person name="Banfield J.F."/>
        </authorList>
    </citation>
    <scope>NUCLEOTIDE SEQUENCE [LARGE SCALE GENOMIC DNA]</scope>
    <source>
        <strain evidence="1">CG10_big_fil_rev_8_21_14_0_10_51_16</strain>
    </source>
</reference>
<dbReference type="Proteomes" id="UP000228767">
    <property type="component" value="Unassembled WGS sequence"/>
</dbReference>
<protein>
    <recommendedName>
        <fullName evidence="3">1,4-alpha-glucan branching enzyme</fullName>
    </recommendedName>
</protein>
<dbReference type="AlphaFoldDB" id="A0A2H0REJ7"/>
<evidence type="ECO:0000313" key="1">
    <source>
        <dbReference type="EMBL" id="PIR44860.1"/>
    </source>
</evidence>
<proteinExistence type="predicted"/>
<accession>A0A2H0REJ7</accession>
<gene>
    <name evidence="1" type="ORF">COV10_02450</name>
</gene>
<sequence>MSENKAHHTIQHEVVRAWAEERGGKPAVISGSRQKKYGGILRIDFYEQTEPLETVSWPDFFTIFEDRKLAFLFQEETADGKVSRFYKFLKR</sequence>
<name>A0A2H0REJ7_9BACT</name>
<evidence type="ECO:0000313" key="2">
    <source>
        <dbReference type="Proteomes" id="UP000228767"/>
    </source>
</evidence>
<organism evidence="1 2">
    <name type="scientific">Candidatus Vogelbacteria bacterium CG10_big_fil_rev_8_21_14_0_10_51_16</name>
    <dbReference type="NCBI Taxonomy" id="1975045"/>
    <lineage>
        <taxon>Bacteria</taxon>
        <taxon>Candidatus Vogeliibacteriota</taxon>
    </lineage>
</organism>
<evidence type="ECO:0008006" key="3">
    <source>
        <dbReference type="Google" id="ProtNLM"/>
    </source>
</evidence>
<dbReference type="EMBL" id="PCYI01000018">
    <property type="protein sequence ID" value="PIR44860.1"/>
    <property type="molecule type" value="Genomic_DNA"/>
</dbReference>
<comment type="caution">
    <text evidence="1">The sequence shown here is derived from an EMBL/GenBank/DDBJ whole genome shotgun (WGS) entry which is preliminary data.</text>
</comment>